<keyword evidence="2 13" id="KW-0963">Cytoplasm</keyword>
<dbReference type="PRINTS" id="PR01047">
    <property type="entry name" value="TRNASYNTHTHR"/>
</dbReference>
<dbReference type="RefSeq" id="WP_126419701.1">
    <property type="nucleotide sequence ID" value="NZ_AP018827.1"/>
</dbReference>
<keyword evidence="11 13" id="KW-0030">Aminoacyl-tRNA synthetase</keyword>
<keyword evidence="8 13" id="KW-0067">ATP-binding</keyword>
<dbReference type="GO" id="GO:0046872">
    <property type="term" value="F:metal ion binding"/>
    <property type="evidence" value="ECO:0007669"/>
    <property type="project" value="UniProtKB-KW"/>
</dbReference>
<dbReference type="Pfam" id="PF03129">
    <property type="entry name" value="HGTP_anticodon"/>
    <property type="match status" value="1"/>
</dbReference>
<reference evidence="17" key="1">
    <citation type="journal article" date="2017" name="Biotechnol. Biofuels">
        <title>Evaluation of environmental bacterial communities as a factor affecting the growth of duckweed Lemna minor.</title>
        <authorList>
            <person name="Ishizawa H."/>
            <person name="Kuroda M."/>
            <person name="Morikawa M."/>
            <person name="Ike M."/>
        </authorList>
    </citation>
    <scope>NUCLEOTIDE SEQUENCE [LARGE SCALE GENOMIC DNA]</scope>
    <source>
        <strain evidence="17">M6</strain>
    </source>
</reference>
<evidence type="ECO:0000256" key="3">
    <source>
        <dbReference type="ARBA" id="ARBA00022555"/>
    </source>
</evidence>
<proteinExistence type="inferred from homology"/>
<evidence type="ECO:0000256" key="12">
    <source>
        <dbReference type="ARBA" id="ARBA00049515"/>
    </source>
</evidence>
<comment type="subunit">
    <text evidence="13">Homodimer.</text>
</comment>
<dbReference type="InterPro" id="IPR006195">
    <property type="entry name" value="aa-tRNA-synth_II"/>
</dbReference>
<dbReference type="Pfam" id="PF02824">
    <property type="entry name" value="TGS"/>
    <property type="match status" value="1"/>
</dbReference>
<dbReference type="Gene3D" id="3.40.50.800">
    <property type="entry name" value="Anticodon-binding domain"/>
    <property type="match status" value="1"/>
</dbReference>
<dbReference type="SMART" id="SM00863">
    <property type="entry name" value="tRNA_SAD"/>
    <property type="match status" value="1"/>
</dbReference>
<dbReference type="Pfam" id="PF07973">
    <property type="entry name" value="tRNA_SAD"/>
    <property type="match status" value="1"/>
</dbReference>
<dbReference type="FunFam" id="3.30.54.20:FF:000002">
    <property type="entry name" value="Threonine--tRNA ligase"/>
    <property type="match status" value="1"/>
</dbReference>
<dbReference type="InterPro" id="IPR012947">
    <property type="entry name" value="tRNA_SAD"/>
</dbReference>
<keyword evidence="10 13" id="KW-0648">Protein biosynthesis</keyword>
<dbReference type="InterPro" id="IPR045864">
    <property type="entry name" value="aa-tRNA-synth_II/BPL/LPL"/>
</dbReference>
<dbReference type="Gene3D" id="3.10.20.30">
    <property type="match status" value="1"/>
</dbReference>
<evidence type="ECO:0000256" key="10">
    <source>
        <dbReference type="ARBA" id="ARBA00022917"/>
    </source>
</evidence>
<dbReference type="FunFam" id="3.30.980.10:FF:000005">
    <property type="entry name" value="Threonyl-tRNA synthetase, mitochondrial"/>
    <property type="match status" value="1"/>
</dbReference>
<dbReference type="InterPro" id="IPR002320">
    <property type="entry name" value="Thr-tRNA-ligase_IIa"/>
</dbReference>
<protein>
    <recommendedName>
        <fullName evidence="13">Threonine--tRNA ligase</fullName>
        <ecNumber evidence="13">6.1.1.3</ecNumber>
    </recommendedName>
    <alternativeName>
        <fullName evidence="13">Threonyl-tRNA synthetase</fullName>
        <shortName evidence="13">ThrRS</shortName>
    </alternativeName>
</protein>
<dbReference type="EC" id="6.1.1.3" evidence="13"/>
<evidence type="ECO:0000256" key="4">
    <source>
        <dbReference type="ARBA" id="ARBA00022598"/>
    </source>
</evidence>
<dbReference type="GO" id="GO:0004829">
    <property type="term" value="F:threonine-tRNA ligase activity"/>
    <property type="evidence" value="ECO:0007669"/>
    <property type="project" value="UniProtKB-UniRule"/>
</dbReference>
<sequence>MIDLTFPDGAVRSYEPGATGRSIAEGLSKSLAKKAAMLRLNGELYDLDRPIEGSASIEILTRDDPALLEVIRHDTAHLLAQAVQELFPGTQVTIGPAIEDGFYYDFARDEPFSLDDLPKIEKKMKELVDRDDKIVREVWERDAAIQHFEEIGEHYKAEIIRDLPSTETITVYRHGDTWKDLCRGPHFPSSKFIGKAFKLTKLAGAYWRGDHNNAQLQRIYGTAWASEEDLQAYITRLEEAEKRDHRKLGRQMNLFHMQEEGRGMVFWHPHGWTLWRTLEAYMRRRLDAAGYVEVKTPQVLDRTFWEKSGHWDKYRPNMFVCETVEGETLSLKPMNCPGHVQIFKVGLRSYKELPIRMAEFGACHRYEPSGSLHGLMRVRGFTQDDAHIFCREDQIVEETTKFITLCRQVHADLGMQAEHIALATRPEVRAGSDEFWDKAEAQMAEAARAAGVEPVIAEGDGAFYAPKLDFIVRDAIGRTWTCGTIQLDYVLPERLGAEYVAEDGSRQRPVMLHRAILGSFERFIGIMIENYGGKFPLWLAPIQVVVAPITSDANDYAQQVASKLRSAGLRVDTDLRNEKINYKIREHSLAKVPVIAVVGRKEAETGEVALRYLGQEGQTVLSVDSAAEQLRTESLPPDLK</sequence>
<evidence type="ECO:0000259" key="15">
    <source>
        <dbReference type="PROSITE" id="PS51880"/>
    </source>
</evidence>
<dbReference type="InterPro" id="IPR047246">
    <property type="entry name" value="ThrRS_anticodon"/>
</dbReference>
<dbReference type="Gene3D" id="3.30.54.20">
    <property type="match status" value="1"/>
</dbReference>
<dbReference type="GO" id="GO:0005524">
    <property type="term" value="F:ATP binding"/>
    <property type="evidence" value="ECO:0007669"/>
    <property type="project" value="UniProtKB-UniRule"/>
</dbReference>
<feature type="binding site" evidence="13">
    <location>
        <position position="513"/>
    </location>
    <ligand>
        <name>Zn(2+)</name>
        <dbReference type="ChEBI" id="CHEBI:29105"/>
        <note>catalytic</note>
    </ligand>
</feature>
<reference evidence="17" key="2">
    <citation type="journal article" date="2017" name="Plant Physiol. Biochem.">
        <title>Differential oxidative and antioxidative response of duckweed Lemna minor toward plant growth promoting/inhibiting bacteria.</title>
        <authorList>
            <person name="Ishizawa H."/>
            <person name="Kuroda M."/>
            <person name="Morikawa M."/>
            <person name="Ike M."/>
        </authorList>
    </citation>
    <scope>NUCLEOTIDE SEQUENCE [LARGE SCALE GENOMIC DNA]</scope>
    <source>
        <strain evidence="17">M6</strain>
    </source>
</reference>
<evidence type="ECO:0000256" key="1">
    <source>
        <dbReference type="ARBA" id="ARBA00008226"/>
    </source>
</evidence>
<evidence type="ECO:0000256" key="7">
    <source>
        <dbReference type="ARBA" id="ARBA00022833"/>
    </source>
</evidence>
<dbReference type="Proteomes" id="UP000278756">
    <property type="component" value="Chromosome 1"/>
</dbReference>
<dbReference type="CDD" id="cd00771">
    <property type="entry name" value="ThrRS_core"/>
    <property type="match status" value="1"/>
</dbReference>
<keyword evidence="9 13" id="KW-0694">RNA-binding</keyword>
<keyword evidence="6 13" id="KW-0547">Nucleotide-binding</keyword>
<keyword evidence="5 13" id="KW-0479">Metal-binding</keyword>
<dbReference type="InterPro" id="IPR004154">
    <property type="entry name" value="Anticodon-bd"/>
</dbReference>
<evidence type="ECO:0000313" key="17">
    <source>
        <dbReference type="Proteomes" id="UP000278756"/>
    </source>
</evidence>
<feature type="binding site" evidence="13">
    <location>
        <position position="387"/>
    </location>
    <ligand>
        <name>Zn(2+)</name>
        <dbReference type="ChEBI" id="CHEBI:29105"/>
        <note>catalytic</note>
    </ligand>
</feature>
<dbReference type="AlphaFoldDB" id="A0A3G9FZD0"/>
<dbReference type="SUPFAM" id="SSF81271">
    <property type="entry name" value="TGS-like"/>
    <property type="match status" value="1"/>
</dbReference>
<dbReference type="FunFam" id="3.40.50.800:FF:000001">
    <property type="entry name" value="Threonine--tRNA ligase"/>
    <property type="match status" value="1"/>
</dbReference>
<dbReference type="SUPFAM" id="SSF55186">
    <property type="entry name" value="ThrRS/AlaRS common domain"/>
    <property type="match status" value="1"/>
</dbReference>
<evidence type="ECO:0000256" key="9">
    <source>
        <dbReference type="ARBA" id="ARBA00022884"/>
    </source>
</evidence>
<evidence type="ECO:0000259" key="14">
    <source>
        <dbReference type="PROSITE" id="PS50862"/>
    </source>
</evidence>
<dbReference type="PROSITE" id="PS50862">
    <property type="entry name" value="AA_TRNA_LIGASE_II"/>
    <property type="match status" value="1"/>
</dbReference>
<dbReference type="InterPro" id="IPR002314">
    <property type="entry name" value="aa-tRNA-synt_IIb"/>
</dbReference>
<keyword evidence="4 13" id="KW-0436">Ligase</keyword>
<dbReference type="InterPro" id="IPR018163">
    <property type="entry name" value="Thr/Ala-tRNA-synth_IIc_edit"/>
</dbReference>
<dbReference type="HAMAP" id="MF_00184">
    <property type="entry name" value="Thr_tRNA_synth"/>
    <property type="match status" value="1"/>
</dbReference>
<dbReference type="InterPro" id="IPR012676">
    <property type="entry name" value="TGS-like"/>
</dbReference>
<dbReference type="OrthoDB" id="9802304at2"/>
<dbReference type="FunFam" id="3.30.930.10:FF:000002">
    <property type="entry name" value="Threonine--tRNA ligase"/>
    <property type="match status" value="1"/>
</dbReference>
<comment type="subcellular location">
    <subcellularLocation>
        <location evidence="13">Cytoplasm</location>
    </subcellularLocation>
</comment>
<accession>A0A3G9FZD0</accession>
<dbReference type="PANTHER" id="PTHR11451:SF44">
    <property type="entry name" value="THREONINE--TRNA LIGASE, CHLOROPLASTIC_MITOCHONDRIAL 2"/>
    <property type="match status" value="1"/>
</dbReference>
<dbReference type="Gene3D" id="3.30.980.10">
    <property type="entry name" value="Threonyl-trna Synthetase, Chain A, domain 2"/>
    <property type="match status" value="1"/>
</dbReference>
<dbReference type="SUPFAM" id="SSF52954">
    <property type="entry name" value="Class II aaRS ABD-related"/>
    <property type="match status" value="1"/>
</dbReference>
<organism evidence="16 17">
    <name type="scientific">Asticcacaulis excentricus</name>
    <dbReference type="NCBI Taxonomy" id="78587"/>
    <lineage>
        <taxon>Bacteria</taxon>
        <taxon>Pseudomonadati</taxon>
        <taxon>Pseudomonadota</taxon>
        <taxon>Alphaproteobacteria</taxon>
        <taxon>Caulobacterales</taxon>
        <taxon>Caulobacteraceae</taxon>
        <taxon>Asticcacaulis</taxon>
    </lineage>
</organism>
<comment type="catalytic activity">
    <reaction evidence="12 13">
        <text>tRNA(Thr) + L-threonine + ATP = L-threonyl-tRNA(Thr) + AMP + diphosphate + H(+)</text>
        <dbReference type="Rhea" id="RHEA:24624"/>
        <dbReference type="Rhea" id="RHEA-COMP:9670"/>
        <dbReference type="Rhea" id="RHEA-COMP:9704"/>
        <dbReference type="ChEBI" id="CHEBI:15378"/>
        <dbReference type="ChEBI" id="CHEBI:30616"/>
        <dbReference type="ChEBI" id="CHEBI:33019"/>
        <dbReference type="ChEBI" id="CHEBI:57926"/>
        <dbReference type="ChEBI" id="CHEBI:78442"/>
        <dbReference type="ChEBI" id="CHEBI:78534"/>
        <dbReference type="ChEBI" id="CHEBI:456215"/>
        <dbReference type="EC" id="6.1.1.3"/>
    </reaction>
</comment>
<evidence type="ECO:0000256" key="13">
    <source>
        <dbReference type="HAMAP-Rule" id="MF_00184"/>
    </source>
</evidence>
<evidence type="ECO:0000256" key="2">
    <source>
        <dbReference type="ARBA" id="ARBA00022490"/>
    </source>
</evidence>
<evidence type="ECO:0000256" key="5">
    <source>
        <dbReference type="ARBA" id="ARBA00022723"/>
    </source>
</evidence>
<dbReference type="PANTHER" id="PTHR11451">
    <property type="entry name" value="THREONINE-TRNA LIGASE"/>
    <property type="match status" value="1"/>
</dbReference>
<dbReference type="GO" id="GO:0006435">
    <property type="term" value="P:threonyl-tRNA aminoacylation"/>
    <property type="evidence" value="ECO:0007669"/>
    <property type="project" value="UniProtKB-UniRule"/>
</dbReference>
<dbReference type="CDD" id="cd01667">
    <property type="entry name" value="TGS_ThrRS"/>
    <property type="match status" value="1"/>
</dbReference>
<dbReference type="InterPro" id="IPR033728">
    <property type="entry name" value="ThrRS_core"/>
</dbReference>
<dbReference type="EMBL" id="AP018827">
    <property type="protein sequence ID" value="BBF79706.1"/>
    <property type="molecule type" value="Genomic_DNA"/>
</dbReference>
<feature type="binding site" evidence="13">
    <location>
        <position position="336"/>
    </location>
    <ligand>
        <name>Zn(2+)</name>
        <dbReference type="ChEBI" id="CHEBI:29105"/>
        <note>catalytic</note>
    </ligand>
</feature>
<comment type="cofactor">
    <cofactor evidence="13">
        <name>Zn(2+)</name>
        <dbReference type="ChEBI" id="CHEBI:29105"/>
    </cofactor>
    <text evidence="13">Binds 1 zinc ion per subunit.</text>
</comment>
<dbReference type="SUPFAM" id="SSF55681">
    <property type="entry name" value="Class II aaRS and biotin synthetases"/>
    <property type="match status" value="1"/>
</dbReference>
<dbReference type="InterPro" id="IPR004095">
    <property type="entry name" value="TGS"/>
</dbReference>
<dbReference type="CDD" id="cd00860">
    <property type="entry name" value="ThrRS_anticodon"/>
    <property type="match status" value="1"/>
</dbReference>
<gene>
    <name evidence="13" type="primary">thrS</name>
    <name evidence="16" type="ORF">EM6_0276</name>
</gene>
<evidence type="ECO:0000256" key="11">
    <source>
        <dbReference type="ARBA" id="ARBA00023146"/>
    </source>
</evidence>
<name>A0A3G9FZD0_9CAUL</name>
<dbReference type="PROSITE" id="PS51880">
    <property type="entry name" value="TGS"/>
    <property type="match status" value="1"/>
</dbReference>
<comment type="caution">
    <text evidence="13">Lacks conserved residue(s) required for the propagation of feature annotation.</text>
</comment>
<evidence type="ECO:0000256" key="8">
    <source>
        <dbReference type="ARBA" id="ARBA00022840"/>
    </source>
</evidence>
<keyword evidence="3 13" id="KW-0820">tRNA-binding</keyword>
<dbReference type="GO" id="GO:0005737">
    <property type="term" value="C:cytoplasm"/>
    <property type="evidence" value="ECO:0007669"/>
    <property type="project" value="UniProtKB-SubCell"/>
</dbReference>
<evidence type="ECO:0000256" key="6">
    <source>
        <dbReference type="ARBA" id="ARBA00022741"/>
    </source>
</evidence>
<evidence type="ECO:0000313" key="16">
    <source>
        <dbReference type="EMBL" id="BBF79706.1"/>
    </source>
</evidence>
<dbReference type="Gene3D" id="3.30.930.10">
    <property type="entry name" value="Bira Bifunctional Protein, Domain 2"/>
    <property type="match status" value="1"/>
</dbReference>
<dbReference type="GO" id="GO:0000049">
    <property type="term" value="F:tRNA binding"/>
    <property type="evidence" value="ECO:0007669"/>
    <property type="project" value="UniProtKB-KW"/>
</dbReference>
<dbReference type="InterPro" id="IPR036621">
    <property type="entry name" value="Anticodon-bd_dom_sf"/>
</dbReference>
<comment type="similarity">
    <text evidence="1 13">Belongs to the class-II aminoacyl-tRNA synthetase family.</text>
</comment>
<dbReference type="NCBIfam" id="TIGR00418">
    <property type="entry name" value="thrS"/>
    <property type="match status" value="1"/>
</dbReference>
<keyword evidence="7 13" id="KW-0862">Zinc</keyword>
<feature type="domain" description="TGS" evidence="15">
    <location>
        <begin position="1"/>
        <end position="61"/>
    </location>
</feature>
<dbReference type="InterPro" id="IPR012675">
    <property type="entry name" value="Beta-grasp_dom_sf"/>
</dbReference>
<dbReference type="Pfam" id="PF00587">
    <property type="entry name" value="tRNA-synt_2b"/>
    <property type="match status" value="1"/>
</dbReference>
<feature type="domain" description="Aminoacyl-transfer RNA synthetases class-II family profile" evidence="14">
    <location>
        <begin position="244"/>
        <end position="536"/>
    </location>
</feature>